<sequence length="117" mass="12959">MAKLRDVAPLGHRILVKLKKLDEELEVLSPGGLIVEFKTKSDLEREQIAHIEAYVVEIGPTAGKYLDNHEGKGELGYGVGDLVLIGRYAGTDVPGIEENEVYRLLKDNDVQAKFRGE</sequence>
<proteinExistence type="predicted"/>
<dbReference type="CDD" id="cd00320">
    <property type="entry name" value="cpn10"/>
    <property type="match status" value="1"/>
</dbReference>
<keyword evidence="1" id="KW-0143">Chaperone</keyword>
<evidence type="ECO:0000256" key="1">
    <source>
        <dbReference type="ARBA" id="ARBA00023186"/>
    </source>
</evidence>
<dbReference type="SUPFAM" id="SSF50129">
    <property type="entry name" value="GroES-like"/>
    <property type="match status" value="1"/>
</dbReference>
<reference evidence="2" key="1">
    <citation type="submission" date="2020-04" db="EMBL/GenBank/DDBJ databases">
        <authorList>
            <person name="Chiriac C."/>
            <person name="Salcher M."/>
            <person name="Ghai R."/>
            <person name="Kavagutti S V."/>
        </authorList>
    </citation>
    <scope>NUCLEOTIDE SEQUENCE</scope>
</reference>
<gene>
    <name evidence="2" type="ORF">UFOVP1_60</name>
</gene>
<dbReference type="InterPro" id="IPR037124">
    <property type="entry name" value="Chaperonin_GroES_sf"/>
</dbReference>
<dbReference type="EMBL" id="LR796139">
    <property type="protein sequence ID" value="CAB4120971.1"/>
    <property type="molecule type" value="Genomic_DNA"/>
</dbReference>
<dbReference type="Pfam" id="PF00166">
    <property type="entry name" value="Cpn10"/>
    <property type="match status" value="1"/>
</dbReference>
<organism evidence="2">
    <name type="scientific">uncultured Caudovirales phage</name>
    <dbReference type="NCBI Taxonomy" id="2100421"/>
    <lineage>
        <taxon>Viruses</taxon>
        <taxon>Duplodnaviria</taxon>
        <taxon>Heunggongvirae</taxon>
        <taxon>Uroviricota</taxon>
        <taxon>Caudoviricetes</taxon>
        <taxon>Peduoviridae</taxon>
        <taxon>Maltschvirus</taxon>
        <taxon>Maltschvirus maltsch</taxon>
    </lineage>
</organism>
<dbReference type="GO" id="GO:0044183">
    <property type="term" value="F:protein folding chaperone"/>
    <property type="evidence" value="ECO:0007669"/>
    <property type="project" value="InterPro"/>
</dbReference>
<dbReference type="InterPro" id="IPR020818">
    <property type="entry name" value="Chaperonin_GroES"/>
</dbReference>
<protein>
    <submittedName>
        <fullName evidence="2">GroES chaperonin family</fullName>
    </submittedName>
</protein>
<name>A0A6J5KHH6_9CAUD</name>
<dbReference type="InterPro" id="IPR011032">
    <property type="entry name" value="GroES-like_sf"/>
</dbReference>
<dbReference type="GO" id="GO:0005524">
    <property type="term" value="F:ATP binding"/>
    <property type="evidence" value="ECO:0007669"/>
    <property type="project" value="InterPro"/>
</dbReference>
<evidence type="ECO:0000313" key="2">
    <source>
        <dbReference type="EMBL" id="CAB4120971.1"/>
    </source>
</evidence>
<dbReference type="PRINTS" id="PR00297">
    <property type="entry name" value="CHAPERONIN10"/>
</dbReference>
<dbReference type="SMART" id="SM00883">
    <property type="entry name" value="Cpn10"/>
    <property type="match status" value="1"/>
</dbReference>
<dbReference type="Gene3D" id="2.30.33.40">
    <property type="entry name" value="GroES chaperonin"/>
    <property type="match status" value="1"/>
</dbReference>
<accession>A0A6J5KHH6</accession>